<evidence type="ECO:0000256" key="7">
    <source>
        <dbReference type="ARBA" id="ARBA00022825"/>
    </source>
</evidence>
<keyword evidence="3" id="KW-0964">Secreted</keyword>
<keyword evidence="7 9" id="KW-0720">Serine protease</keyword>
<keyword evidence="5 10" id="KW-0732">Signal</keyword>
<evidence type="ECO:0000256" key="2">
    <source>
        <dbReference type="ARBA" id="ARBA00011073"/>
    </source>
</evidence>
<dbReference type="InterPro" id="IPR015500">
    <property type="entry name" value="Peptidase_S8_subtilisin-rel"/>
</dbReference>
<evidence type="ECO:0000259" key="14">
    <source>
        <dbReference type="Pfam" id="PF17766"/>
    </source>
</evidence>
<feature type="chain" id="PRO_5046065476" evidence="10">
    <location>
        <begin position="23"/>
        <end position="751"/>
    </location>
</feature>
<feature type="domain" description="Peptidase S8/S53" evidence="11">
    <location>
        <begin position="141"/>
        <end position="581"/>
    </location>
</feature>
<dbReference type="EMBL" id="JAYDYQ010001088">
    <property type="protein sequence ID" value="KAK4488205.1"/>
    <property type="molecule type" value="Genomic_DNA"/>
</dbReference>
<dbReference type="Gene3D" id="3.40.50.200">
    <property type="entry name" value="Peptidase S8/S53 domain"/>
    <property type="match status" value="1"/>
</dbReference>
<dbReference type="Pfam" id="PF05922">
    <property type="entry name" value="Inhibitor_I9"/>
    <property type="match status" value="1"/>
</dbReference>
<dbReference type="InterPro" id="IPR023827">
    <property type="entry name" value="Peptidase_S8_Asp-AS"/>
</dbReference>
<gene>
    <name evidence="15" type="ORF">RD792_003948</name>
</gene>
<feature type="domain" description="Inhibitor I9" evidence="13">
    <location>
        <begin position="36"/>
        <end position="116"/>
    </location>
</feature>
<feature type="signal peptide" evidence="10">
    <location>
        <begin position="1"/>
        <end position="22"/>
    </location>
</feature>
<name>A0ABR0DG28_9LAMI</name>
<dbReference type="InterPro" id="IPR010259">
    <property type="entry name" value="S8pro/Inhibitor_I9"/>
</dbReference>
<evidence type="ECO:0000256" key="3">
    <source>
        <dbReference type="ARBA" id="ARBA00022525"/>
    </source>
</evidence>
<evidence type="ECO:0000259" key="11">
    <source>
        <dbReference type="Pfam" id="PF00082"/>
    </source>
</evidence>
<dbReference type="CDD" id="cd02120">
    <property type="entry name" value="PA_subtilisin_like"/>
    <property type="match status" value="1"/>
</dbReference>
<dbReference type="SUPFAM" id="SSF52025">
    <property type="entry name" value="PA domain"/>
    <property type="match status" value="1"/>
</dbReference>
<comment type="similarity">
    <text evidence="2 9">Belongs to the peptidase S8 family.</text>
</comment>
<feature type="active site" description="Charge relay system" evidence="9">
    <location>
        <position position="213"/>
    </location>
</feature>
<dbReference type="InterPro" id="IPR003137">
    <property type="entry name" value="PA_domain"/>
</dbReference>
<evidence type="ECO:0000256" key="4">
    <source>
        <dbReference type="ARBA" id="ARBA00022670"/>
    </source>
</evidence>
<dbReference type="Gene3D" id="3.50.30.30">
    <property type="match status" value="1"/>
</dbReference>
<feature type="domain" description="Subtilisin-like protease fibronectin type-III" evidence="14">
    <location>
        <begin position="654"/>
        <end position="748"/>
    </location>
</feature>
<evidence type="ECO:0000313" key="15">
    <source>
        <dbReference type="EMBL" id="KAK4488205.1"/>
    </source>
</evidence>
<sequence>MARLTFYALISIFTLIPTLSLGNEIPTRVEKSDLKTFIVHVKKPEPRITTQFDDTKSYHKSFLPITTSDSSAENRRLLYSYKNVISGFAARLTAEEVETMKLKDGFISVQQERIFHPMTTHSPNFLGLHQELGFWNQSNFGRGIIIGVLDTGIFPSHPSFSDDNLPPPPAKWKGKCDFKATECNNKLIGARSFNLAANASKLNDEPPYDDDGHGTHTASTAAGGFVEHASVLGNAYGTAVGMAPQAHLAIYKVCFGPDCPDSDILAGLDAAVEDGVDILSISLGGDEPLSFFQDNIAIGSFAATEKGILVSCAAGNSGPLGQTLSNEAPWILTVGASTLDRSIRAIAKLGDSQEFDGESVFQPKNFPPTLLPLVYPGSNGKQELSFCANGSLTDLNVKGKIVVCDRGGGIARIAKGQEVKDAGGAAMILVNLKPDGFSTLADAHVLPATHVAYNFGLKIKAYINSTTTPMATLLFKGTFIGDPLAPIVASFSSRGPNLASPGILKPDIIGPGVNILAAWPFPLEGNTNTNTKLTFNIESGTSMSCPHLSGMSALLKSAHPYWSPAAIKSALMTTADLVNLNDSKIVDETLNPADVFATGAGHVNPSKANDPGLIYDVAPRDYIPYLCGLGYTEEQVGILARRVVDCTEKIVEGELNYPTFSVSLGSSETFTRTVTNVGEAVSDYSVKIAAPDGVSVSVNPDKLHFTKVNQKETYSVTFSREGNVTSSFSQGYLLWVSTKHAVRSVISVKFI</sequence>
<keyword evidence="16" id="KW-1185">Reference proteome</keyword>
<dbReference type="PRINTS" id="PR00723">
    <property type="entry name" value="SUBTILISIN"/>
</dbReference>
<feature type="domain" description="PA" evidence="12">
    <location>
        <begin position="372"/>
        <end position="459"/>
    </location>
</feature>
<dbReference type="Proteomes" id="UP001291926">
    <property type="component" value="Unassembled WGS sequence"/>
</dbReference>
<dbReference type="InterPro" id="IPR045051">
    <property type="entry name" value="SBT"/>
</dbReference>
<evidence type="ECO:0000256" key="1">
    <source>
        <dbReference type="ARBA" id="ARBA00004613"/>
    </source>
</evidence>
<feature type="active site" description="Charge relay system" evidence="9">
    <location>
        <position position="542"/>
    </location>
</feature>
<organism evidence="15 16">
    <name type="scientific">Penstemon davidsonii</name>
    <dbReference type="NCBI Taxonomy" id="160366"/>
    <lineage>
        <taxon>Eukaryota</taxon>
        <taxon>Viridiplantae</taxon>
        <taxon>Streptophyta</taxon>
        <taxon>Embryophyta</taxon>
        <taxon>Tracheophyta</taxon>
        <taxon>Spermatophyta</taxon>
        <taxon>Magnoliopsida</taxon>
        <taxon>eudicotyledons</taxon>
        <taxon>Gunneridae</taxon>
        <taxon>Pentapetalae</taxon>
        <taxon>asterids</taxon>
        <taxon>lamiids</taxon>
        <taxon>Lamiales</taxon>
        <taxon>Plantaginaceae</taxon>
        <taxon>Cheloneae</taxon>
        <taxon>Penstemon</taxon>
    </lineage>
</organism>
<dbReference type="InterPro" id="IPR037045">
    <property type="entry name" value="S8pro/Inhibitor_I9_sf"/>
</dbReference>
<evidence type="ECO:0000256" key="8">
    <source>
        <dbReference type="ARBA" id="ARBA00023180"/>
    </source>
</evidence>
<dbReference type="Gene3D" id="2.60.40.2310">
    <property type="match status" value="1"/>
</dbReference>
<evidence type="ECO:0000256" key="6">
    <source>
        <dbReference type="ARBA" id="ARBA00022801"/>
    </source>
</evidence>
<dbReference type="Pfam" id="PF17766">
    <property type="entry name" value="fn3_6"/>
    <property type="match status" value="1"/>
</dbReference>
<comment type="subcellular location">
    <subcellularLocation>
        <location evidence="1">Secreted</location>
    </subcellularLocation>
</comment>
<evidence type="ECO:0000259" key="12">
    <source>
        <dbReference type="Pfam" id="PF02225"/>
    </source>
</evidence>
<reference evidence="15 16" key="1">
    <citation type="journal article" date="2023" name="bioRxiv">
        <title>Genome report: Whole genome sequence and annotation of Penstemon davidsonii.</title>
        <authorList>
            <person name="Ostevik K.L."/>
            <person name="Alabady M."/>
            <person name="Zhang M."/>
            <person name="Rausher M.D."/>
        </authorList>
    </citation>
    <scope>NUCLEOTIDE SEQUENCE [LARGE SCALE GENOMIC DNA]</scope>
    <source>
        <strain evidence="15">DNT005</strain>
        <tissue evidence="15">Whole leaf</tissue>
    </source>
</reference>
<protein>
    <submittedName>
        <fullName evidence="15">Uncharacterized protein</fullName>
    </submittedName>
</protein>
<dbReference type="InterPro" id="IPR000209">
    <property type="entry name" value="Peptidase_S8/S53_dom"/>
</dbReference>
<proteinExistence type="inferred from homology"/>
<dbReference type="PROSITE" id="PS51892">
    <property type="entry name" value="SUBTILASE"/>
    <property type="match status" value="1"/>
</dbReference>
<keyword evidence="8" id="KW-0325">Glycoprotein</keyword>
<evidence type="ECO:0000313" key="16">
    <source>
        <dbReference type="Proteomes" id="UP001291926"/>
    </source>
</evidence>
<dbReference type="InterPro" id="IPR046450">
    <property type="entry name" value="PA_dom_sf"/>
</dbReference>
<dbReference type="InterPro" id="IPR036852">
    <property type="entry name" value="Peptidase_S8/S53_dom_sf"/>
</dbReference>
<accession>A0ABR0DG28</accession>
<dbReference type="CDD" id="cd04852">
    <property type="entry name" value="Peptidases_S8_3"/>
    <property type="match status" value="1"/>
</dbReference>
<evidence type="ECO:0000259" key="13">
    <source>
        <dbReference type="Pfam" id="PF05922"/>
    </source>
</evidence>
<dbReference type="Pfam" id="PF02225">
    <property type="entry name" value="PA"/>
    <property type="match status" value="1"/>
</dbReference>
<keyword evidence="4 9" id="KW-0645">Protease</keyword>
<dbReference type="InterPro" id="IPR041469">
    <property type="entry name" value="Subtilisin-like_FN3"/>
</dbReference>
<dbReference type="Pfam" id="PF00082">
    <property type="entry name" value="Peptidase_S8"/>
    <property type="match status" value="1"/>
</dbReference>
<dbReference type="PANTHER" id="PTHR10795">
    <property type="entry name" value="PROPROTEIN CONVERTASE SUBTILISIN/KEXIN"/>
    <property type="match status" value="1"/>
</dbReference>
<dbReference type="PROSITE" id="PS00136">
    <property type="entry name" value="SUBTILASE_ASP"/>
    <property type="match status" value="1"/>
</dbReference>
<dbReference type="SUPFAM" id="SSF52743">
    <property type="entry name" value="Subtilisin-like"/>
    <property type="match status" value="1"/>
</dbReference>
<keyword evidence="6 9" id="KW-0378">Hydrolase</keyword>
<dbReference type="InterPro" id="IPR034197">
    <property type="entry name" value="Peptidases_S8_3"/>
</dbReference>
<dbReference type="Gene3D" id="3.30.70.80">
    <property type="entry name" value="Peptidase S8 propeptide/proteinase inhibitor I9"/>
    <property type="match status" value="1"/>
</dbReference>
<feature type="active site" description="Charge relay system" evidence="9">
    <location>
        <position position="150"/>
    </location>
</feature>
<evidence type="ECO:0000256" key="5">
    <source>
        <dbReference type="ARBA" id="ARBA00022729"/>
    </source>
</evidence>
<evidence type="ECO:0000256" key="10">
    <source>
        <dbReference type="SAM" id="SignalP"/>
    </source>
</evidence>
<evidence type="ECO:0000256" key="9">
    <source>
        <dbReference type="PROSITE-ProRule" id="PRU01240"/>
    </source>
</evidence>
<comment type="caution">
    <text evidence="15">The sequence shown here is derived from an EMBL/GenBank/DDBJ whole genome shotgun (WGS) entry which is preliminary data.</text>
</comment>